<feature type="transmembrane region" description="Helical" evidence="1">
    <location>
        <begin position="6"/>
        <end position="24"/>
    </location>
</feature>
<dbReference type="OrthoDB" id="1444341at2"/>
<protein>
    <submittedName>
        <fullName evidence="2">Uncharacterized protein</fullName>
    </submittedName>
</protein>
<dbReference type="EMBL" id="PVYX01000001">
    <property type="protein sequence ID" value="PRX56648.1"/>
    <property type="molecule type" value="Genomic_DNA"/>
</dbReference>
<proteinExistence type="predicted"/>
<organism evidence="2 3">
    <name type="scientific">Flagellimonas meridianipacifica</name>
    <dbReference type="NCBI Taxonomy" id="1080225"/>
    <lineage>
        <taxon>Bacteria</taxon>
        <taxon>Pseudomonadati</taxon>
        <taxon>Bacteroidota</taxon>
        <taxon>Flavobacteriia</taxon>
        <taxon>Flavobacteriales</taxon>
        <taxon>Flavobacteriaceae</taxon>
        <taxon>Flagellimonas</taxon>
    </lineage>
</organism>
<dbReference type="Proteomes" id="UP000237640">
    <property type="component" value="Unassembled WGS sequence"/>
</dbReference>
<name>A0A2T0MGD6_9FLAO</name>
<keyword evidence="3" id="KW-1185">Reference proteome</keyword>
<accession>A0A2T0MGD6</accession>
<keyword evidence="1" id="KW-1133">Transmembrane helix</keyword>
<dbReference type="AlphaFoldDB" id="A0A2T0MGD6"/>
<sequence length="96" mass="11423">MQKFKSIGFLILVIVIGYNVYDYFKVKRELENKNLQECSRKFRITNPEIDKTVADQYCKCTIERLGEKYKNSKIEAEKILEDERAVMQDCFEEANK</sequence>
<keyword evidence="1" id="KW-0472">Membrane</keyword>
<keyword evidence="1" id="KW-0812">Transmembrane</keyword>
<evidence type="ECO:0000256" key="1">
    <source>
        <dbReference type="SAM" id="Phobius"/>
    </source>
</evidence>
<comment type="caution">
    <text evidence="2">The sequence shown here is derived from an EMBL/GenBank/DDBJ whole genome shotgun (WGS) entry which is preliminary data.</text>
</comment>
<reference evidence="2 3" key="1">
    <citation type="submission" date="2018-03" db="EMBL/GenBank/DDBJ databases">
        <title>Genomic Encyclopedia of Archaeal and Bacterial Type Strains, Phase II (KMG-II): from individual species to whole genera.</title>
        <authorList>
            <person name="Goeker M."/>
        </authorList>
    </citation>
    <scope>NUCLEOTIDE SEQUENCE [LARGE SCALE GENOMIC DNA]</scope>
    <source>
        <strain evidence="2 3">DSM 25027</strain>
    </source>
</reference>
<gene>
    <name evidence="2" type="ORF">CLV81_0645</name>
</gene>
<evidence type="ECO:0000313" key="2">
    <source>
        <dbReference type="EMBL" id="PRX56648.1"/>
    </source>
</evidence>
<dbReference type="RefSeq" id="WP_106143599.1">
    <property type="nucleotide sequence ID" value="NZ_PVYX01000001.1"/>
</dbReference>
<evidence type="ECO:0000313" key="3">
    <source>
        <dbReference type="Proteomes" id="UP000237640"/>
    </source>
</evidence>